<dbReference type="Pfam" id="PF00023">
    <property type="entry name" value="Ank"/>
    <property type="match status" value="1"/>
</dbReference>
<keyword evidence="5" id="KW-0800">Toxin</keyword>
<gene>
    <name evidence="14" type="ORF">BIW11_08099</name>
</gene>
<evidence type="ECO:0000256" key="8">
    <source>
        <dbReference type="ARBA" id="ARBA00023298"/>
    </source>
</evidence>
<evidence type="ECO:0000313" key="15">
    <source>
        <dbReference type="Proteomes" id="UP000192247"/>
    </source>
</evidence>
<keyword evidence="8" id="KW-1053">Target membrane</keyword>
<keyword evidence="4" id="KW-0677">Repeat</keyword>
<dbReference type="Pfam" id="PF12796">
    <property type="entry name" value="Ank_2"/>
    <property type="match status" value="1"/>
</dbReference>
<dbReference type="GO" id="GO:0044231">
    <property type="term" value="C:host cell presynaptic membrane"/>
    <property type="evidence" value="ECO:0007669"/>
    <property type="project" value="UniProtKB-KW"/>
</dbReference>
<evidence type="ECO:0000256" key="12">
    <source>
        <dbReference type="PROSITE-ProRule" id="PRU00023"/>
    </source>
</evidence>
<keyword evidence="15" id="KW-1185">Reference proteome</keyword>
<feature type="region of interest" description="Disordered" evidence="13">
    <location>
        <begin position="403"/>
        <end position="446"/>
    </location>
</feature>
<feature type="repeat" description="ANK" evidence="12">
    <location>
        <begin position="694"/>
        <end position="726"/>
    </location>
</feature>
<evidence type="ECO:0000256" key="6">
    <source>
        <dbReference type="ARBA" id="ARBA00023043"/>
    </source>
</evidence>
<comment type="caution">
    <text evidence="14">The sequence shown here is derived from an EMBL/GenBank/DDBJ whole genome shotgun (WGS) entry which is preliminary data.</text>
</comment>
<comment type="subcellular location">
    <subcellularLocation>
        <location evidence="1">Target cell membrane</location>
    </subcellularLocation>
</comment>
<keyword evidence="6 12" id="KW-0040">ANK repeat</keyword>
<organism evidence="14 15">
    <name type="scientific">Tropilaelaps mercedesae</name>
    <dbReference type="NCBI Taxonomy" id="418985"/>
    <lineage>
        <taxon>Eukaryota</taxon>
        <taxon>Metazoa</taxon>
        <taxon>Ecdysozoa</taxon>
        <taxon>Arthropoda</taxon>
        <taxon>Chelicerata</taxon>
        <taxon>Arachnida</taxon>
        <taxon>Acari</taxon>
        <taxon>Parasitiformes</taxon>
        <taxon>Mesostigmata</taxon>
        <taxon>Gamasina</taxon>
        <taxon>Dermanyssoidea</taxon>
        <taxon>Laelapidae</taxon>
        <taxon>Tropilaelaps</taxon>
    </lineage>
</organism>
<keyword evidence="3" id="KW-1052">Target cell membrane</keyword>
<feature type="compositionally biased region" description="Low complexity" evidence="13">
    <location>
        <begin position="281"/>
        <end position="295"/>
    </location>
</feature>
<dbReference type="SUPFAM" id="SSF48403">
    <property type="entry name" value="Ankyrin repeat"/>
    <property type="match status" value="1"/>
</dbReference>
<dbReference type="InterPro" id="IPR002110">
    <property type="entry name" value="Ankyrin_rpt"/>
</dbReference>
<dbReference type="OrthoDB" id="19174at2759"/>
<feature type="region of interest" description="Disordered" evidence="13">
    <location>
        <begin position="205"/>
        <end position="343"/>
    </location>
</feature>
<dbReference type="STRING" id="418985.A0A1V9XR01"/>
<reference evidence="14 15" key="1">
    <citation type="journal article" date="2017" name="Gigascience">
        <title>Draft genome of the honey bee ectoparasitic mite, Tropilaelaps mercedesae, is shaped by the parasitic life history.</title>
        <authorList>
            <person name="Dong X."/>
            <person name="Armstrong S.D."/>
            <person name="Xia D."/>
            <person name="Makepeace B.L."/>
            <person name="Darby A.C."/>
            <person name="Kadowaki T."/>
        </authorList>
    </citation>
    <scope>NUCLEOTIDE SEQUENCE [LARGE SCALE GENOMIC DNA]</scope>
    <source>
        <strain evidence="14">Wuxi-XJTLU</strain>
    </source>
</reference>
<evidence type="ECO:0000256" key="3">
    <source>
        <dbReference type="ARBA" id="ARBA00022537"/>
    </source>
</evidence>
<comment type="subunit">
    <text evidence="10">Homotetramer in membranes.</text>
</comment>
<dbReference type="SMART" id="SM00248">
    <property type="entry name" value="ANK"/>
    <property type="match status" value="4"/>
</dbReference>
<evidence type="ECO:0000256" key="9">
    <source>
        <dbReference type="ARBA" id="ARBA00049657"/>
    </source>
</evidence>
<accession>A0A1V9XR01</accession>
<dbReference type="PANTHER" id="PTHR24198">
    <property type="entry name" value="ANKYRIN REPEAT AND PROTEIN KINASE DOMAIN-CONTAINING PROTEIN"/>
    <property type="match status" value="1"/>
</dbReference>
<dbReference type="PROSITE" id="PS50088">
    <property type="entry name" value="ANK_REPEAT"/>
    <property type="match status" value="3"/>
</dbReference>
<dbReference type="EMBL" id="MNPL01005574">
    <property type="protein sequence ID" value="OQR75936.1"/>
    <property type="molecule type" value="Genomic_DNA"/>
</dbReference>
<dbReference type="PANTHER" id="PTHR24198:SF165">
    <property type="entry name" value="ANKYRIN REPEAT-CONTAINING PROTEIN-RELATED"/>
    <property type="match status" value="1"/>
</dbReference>
<dbReference type="InterPro" id="IPR036770">
    <property type="entry name" value="Ankyrin_rpt-contain_sf"/>
</dbReference>
<feature type="compositionally biased region" description="Polar residues" evidence="13">
    <location>
        <begin position="498"/>
        <end position="527"/>
    </location>
</feature>
<evidence type="ECO:0000256" key="5">
    <source>
        <dbReference type="ARBA" id="ARBA00023028"/>
    </source>
</evidence>
<feature type="repeat" description="ANK" evidence="12">
    <location>
        <begin position="727"/>
        <end position="759"/>
    </location>
</feature>
<dbReference type="InParanoid" id="A0A1V9XR01"/>
<keyword evidence="7" id="KW-0472">Membrane</keyword>
<sequence>MRSSEFESSAPIEIESTKLAHPESALGLEEIGGPVSSNLFSQHHLLQQQQAGQRRQSRRLIRNFSIQPDLEASCVLQRRPDPQVIGPLGQGQSQTSLQDLPGGHSTQHSSGGTAPLGSGTQRRRLKTRSTSVDIFSPPPRASVAALYAYSNRYATPEHCGNCDEAWLSGDEVSVMSGSASSSCWTAGISSGCGGTHCEAATAGAGRSSSMHASGPVMAHGGARGPHTASHDGPRARRVSSTSVARRSLSNALTSPALSPSRTAKSSVRSRDTGYSEGTCRSSSSSSSSSDHSSTSGALASVSDDEDNMPENGNVFSEQQQQQQTLKPSKKVGRTKSCPVATSRPQRLLAVRDLQDLSQSTAAPLALRSRGDFMWPPTSLSPREIPQGISDIGEQVPVSLQESSMHLHEAGPSTRPLTPLASVAASPQTPSSPGVSPHGHSYCHDRNSPCTERDSMVMFIMLVSLLGPLRATFQAISECRSPQLTDRSPVSPSLKRALSTDTRSNKSSDGCSTGGTASPSRVLSTNSSMEKKSDSEEGAGGPQDSREQQEGSSSGGVSGAAVDANGGVARRGDEEDPKCGSCSGGRERKASKTSTDRESDREREQAGGREKRLSSSTPTLGVQHSLDCDFGDKLHTAKPEIDEGDYGIGPTYKKMSEAEYLSRLSIHDAARTGDLHVIKLLIRRDKKRMETVDERGWTPLHLAAANGHTDIVKYLCSEGAHIRALDPTGYTSMHVAAMNGNEPCLQVLLKMGADVDNEASDGFTPLHLATLNNHADCVKTLLAWGANMGREDALGRTIQDMVEEYNLEEVGTLLKNIWTQFEKYRKAGKASGSRKSLRKLIQLAASTVSACKDETNV</sequence>
<keyword evidence="5" id="KW-0638">Presynaptic neurotoxin</keyword>
<dbReference type="Proteomes" id="UP000192247">
    <property type="component" value="Unassembled WGS sequence"/>
</dbReference>
<proteinExistence type="inferred from homology"/>
<dbReference type="Gene3D" id="1.25.40.20">
    <property type="entry name" value="Ankyrin repeat-containing domain"/>
    <property type="match status" value="1"/>
</dbReference>
<feature type="compositionally biased region" description="Low complexity" evidence="13">
    <location>
        <begin position="430"/>
        <end position="439"/>
    </location>
</feature>
<feature type="repeat" description="ANK" evidence="12">
    <location>
        <begin position="760"/>
        <end position="792"/>
    </location>
</feature>
<evidence type="ECO:0000256" key="13">
    <source>
        <dbReference type="SAM" id="MobiDB-lite"/>
    </source>
</evidence>
<evidence type="ECO:0000256" key="4">
    <source>
        <dbReference type="ARBA" id="ARBA00022737"/>
    </source>
</evidence>
<feature type="compositionally biased region" description="Polar residues" evidence="13">
    <location>
        <begin position="250"/>
        <end position="266"/>
    </location>
</feature>
<feature type="region of interest" description="Disordered" evidence="13">
    <location>
        <begin position="480"/>
        <end position="623"/>
    </location>
</feature>
<feature type="compositionally biased region" description="Low complexity" evidence="13">
    <location>
        <begin position="238"/>
        <end position="249"/>
    </location>
</feature>
<evidence type="ECO:0000256" key="7">
    <source>
        <dbReference type="ARBA" id="ARBA00023136"/>
    </source>
</evidence>
<dbReference type="GO" id="GO:0006887">
    <property type="term" value="P:exocytosis"/>
    <property type="evidence" value="ECO:0007669"/>
    <property type="project" value="UniProtKB-KW"/>
</dbReference>
<keyword evidence="2" id="KW-0268">Exocytosis</keyword>
<name>A0A1V9XR01_9ACAR</name>
<feature type="compositionally biased region" description="Polar residues" evidence="13">
    <location>
        <begin position="480"/>
        <end position="490"/>
    </location>
</feature>
<dbReference type="PROSITE" id="PS50297">
    <property type="entry name" value="ANK_REP_REGION"/>
    <property type="match status" value="3"/>
</dbReference>
<dbReference type="AlphaFoldDB" id="A0A1V9XR01"/>
<dbReference type="GO" id="GO:0044218">
    <property type="term" value="C:other organism cell membrane"/>
    <property type="evidence" value="ECO:0007669"/>
    <property type="project" value="UniProtKB-KW"/>
</dbReference>
<comment type="similarity">
    <text evidence="9">Belongs to the cationic peptide 01 (latrotoxin) family. 03 (alpha-latrotoxin) subfamily.</text>
</comment>
<dbReference type="PRINTS" id="PR01415">
    <property type="entry name" value="ANKYRIN"/>
</dbReference>
<protein>
    <recommendedName>
        <fullName evidence="11">Alpha-latrotoxin</fullName>
    </recommendedName>
</protein>
<keyword evidence="5" id="KW-0528">Neurotoxin</keyword>
<feature type="compositionally biased region" description="Basic and acidic residues" evidence="13">
    <location>
        <begin position="584"/>
        <end position="612"/>
    </location>
</feature>
<evidence type="ECO:0000256" key="11">
    <source>
        <dbReference type="ARBA" id="ARBA00049811"/>
    </source>
</evidence>
<evidence type="ECO:0000313" key="14">
    <source>
        <dbReference type="EMBL" id="OQR75936.1"/>
    </source>
</evidence>
<feature type="compositionally biased region" description="Low complexity" evidence="13">
    <location>
        <begin position="558"/>
        <end position="567"/>
    </location>
</feature>
<feature type="region of interest" description="Disordered" evidence="13">
    <location>
        <begin position="81"/>
        <end position="134"/>
    </location>
</feature>
<feature type="compositionally biased region" description="Low complexity" evidence="13">
    <location>
        <begin position="102"/>
        <end position="113"/>
    </location>
</feature>
<evidence type="ECO:0000256" key="2">
    <source>
        <dbReference type="ARBA" id="ARBA00022483"/>
    </source>
</evidence>
<evidence type="ECO:0000256" key="1">
    <source>
        <dbReference type="ARBA" id="ARBA00004175"/>
    </source>
</evidence>
<evidence type="ECO:0000256" key="10">
    <source>
        <dbReference type="ARBA" id="ARBA00049715"/>
    </source>
</evidence>